<keyword evidence="6" id="KW-1185">Reference proteome</keyword>
<dbReference type="EMBL" id="FUXM01000009">
    <property type="protein sequence ID" value="SJZ85496.1"/>
    <property type="molecule type" value="Genomic_DNA"/>
</dbReference>
<name>A0A1T4P2K1_9FIRM</name>
<dbReference type="OrthoDB" id="174569at2"/>
<dbReference type="Pfam" id="PF00395">
    <property type="entry name" value="SLH"/>
    <property type="match status" value="3"/>
</dbReference>
<dbReference type="RefSeq" id="WP_159071785.1">
    <property type="nucleotide sequence ID" value="NZ_FUXM01000009.1"/>
</dbReference>
<feature type="signal peptide" evidence="3">
    <location>
        <begin position="1"/>
        <end position="21"/>
    </location>
</feature>
<evidence type="ECO:0000313" key="6">
    <source>
        <dbReference type="Proteomes" id="UP000189933"/>
    </source>
</evidence>
<dbReference type="PROSITE" id="PS51272">
    <property type="entry name" value="SLH"/>
    <property type="match status" value="2"/>
</dbReference>
<dbReference type="InterPro" id="IPR001119">
    <property type="entry name" value="SLH_dom"/>
</dbReference>
<accession>A0A1T4P2K1</accession>
<evidence type="ECO:0000256" key="3">
    <source>
        <dbReference type="SAM" id="SignalP"/>
    </source>
</evidence>
<gene>
    <name evidence="5" type="ORF">SAMN02745885_01120</name>
</gene>
<dbReference type="Proteomes" id="UP000189933">
    <property type="component" value="Unassembled WGS sequence"/>
</dbReference>
<feature type="coiled-coil region" evidence="2">
    <location>
        <begin position="53"/>
        <end position="80"/>
    </location>
</feature>
<feature type="domain" description="SLH" evidence="4">
    <location>
        <begin position="198"/>
        <end position="256"/>
    </location>
</feature>
<evidence type="ECO:0000256" key="1">
    <source>
        <dbReference type="ARBA" id="ARBA00022737"/>
    </source>
</evidence>
<feature type="domain" description="SLH" evidence="4">
    <location>
        <begin position="76"/>
        <end position="139"/>
    </location>
</feature>
<evidence type="ECO:0000256" key="2">
    <source>
        <dbReference type="SAM" id="Coils"/>
    </source>
</evidence>
<protein>
    <submittedName>
        <fullName evidence="5">S-layer homology domain-containing protein</fullName>
    </submittedName>
</protein>
<keyword evidence="3" id="KW-0732">Signal</keyword>
<evidence type="ECO:0000313" key="5">
    <source>
        <dbReference type="EMBL" id="SJZ85496.1"/>
    </source>
</evidence>
<feature type="chain" id="PRO_5013341092" evidence="3">
    <location>
        <begin position="22"/>
        <end position="256"/>
    </location>
</feature>
<sequence length="256" mass="28330">MKKRMALIIALAILGTNTAVAWARPGDASDPLVTRSYVDKQVAEGLTPLADQMDALQQNLDQLLVRSTALQQQLAELLLNFKDIAAIPEKVAIIKAVKLGWMQGNADRTFRPKAALTRRDLALFLVRAKGVPLSNTKAKYKDVKASDPLARVMVTAAEKKLLPARSRTYYGANQGVTRAELAYYLARNFPELMPRAGTKMPYVKDSNRHWAKTSIQKVVVSELMPLDKQGKFYPNRLLTRAEAAAIMAKVAAKKNL</sequence>
<organism evidence="5 6">
    <name type="scientific">Carboxydocella sporoproducens DSM 16521</name>
    <dbReference type="NCBI Taxonomy" id="1121270"/>
    <lineage>
        <taxon>Bacteria</taxon>
        <taxon>Bacillati</taxon>
        <taxon>Bacillota</taxon>
        <taxon>Clostridia</taxon>
        <taxon>Eubacteriales</taxon>
        <taxon>Clostridiales Family XVI. Incertae Sedis</taxon>
        <taxon>Carboxydocella</taxon>
    </lineage>
</organism>
<evidence type="ECO:0000259" key="4">
    <source>
        <dbReference type="PROSITE" id="PS51272"/>
    </source>
</evidence>
<keyword evidence="2" id="KW-0175">Coiled coil</keyword>
<proteinExistence type="predicted"/>
<reference evidence="6" key="1">
    <citation type="submission" date="2017-02" db="EMBL/GenBank/DDBJ databases">
        <authorList>
            <person name="Varghese N."/>
            <person name="Submissions S."/>
        </authorList>
    </citation>
    <scope>NUCLEOTIDE SEQUENCE [LARGE SCALE GENOMIC DNA]</scope>
    <source>
        <strain evidence="6">DSM 16521</strain>
    </source>
</reference>
<dbReference type="AlphaFoldDB" id="A0A1T4P2K1"/>
<keyword evidence="1" id="KW-0677">Repeat</keyword>